<dbReference type="PANTHER" id="PTHR15284:SF6">
    <property type="entry name" value="HYPOTHETICAL LOC799271-RELATED"/>
    <property type="match status" value="1"/>
</dbReference>
<dbReference type="InterPro" id="IPR047106">
    <property type="entry name" value="NFIL3-like_bZIP"/>
</dbReference>
<accession>A0A9Y4JHC8</accession>
<organism evidence="8 9">
    <name type="scientific">Stegastes partitus</name>
    <name type="common">bicolor damselfish</name>
    <dbReference type="NCBI Taxonomy" id="144197"/>
    <lineage>
        <taxon>Eukaryota</taxon>
        <taxon>Metazoa</taxon>
        <taxon>Chordata</taxon>
        <taxon>Craniata</taxon>
        <taxon>Vertebrata</taxon>
        <taxon>Euteleostomi</taxon>
        <taxon>Actinopterygii</taxon>
        <taxon>Neopterygii</taxon>
        <taxon>Teleostei</taxon>
        <taxon>Neoteleostei</taxon>
        <taxon>Acanthomorphata</taxon>
        <taxon>Ovalentaria</taxon>
        <taxon>Pomacentridae</taxon>
        <taxon>Stegastes</taxon>
    </lineage>
</organism>
<dbReference type="InterPro" id="IPR004827">
    <property type="entry name" value="bZIP"/>
</dbReference>
<feature type="compositionally biased region" description="Basic and acidic residues" evidence="6">
    <location>
        <begin position="68"/>
        <end position="92"/>
    </location>
</feature>
<keyword evidence="2" id="KW-0805">Transcription regulation</keyword>
<sequence>MSPPRSPSGARTAAPCQLSSRVEGSGCVEPDPDPALVPVTRTALLTRRFVRLRACRGHLKPATRRKREMTPAEKKDANYWDKRRKNNEAAKRSREKRRLSDLMIEGQLLALTEENAQLRAQVLSLQHRTSQSMEKSKAASACAASHASIASTLSLSPMRTHTPALFQAGLWGARMSGSASVMGMRQQEAPMYQFETMLPCFSSTRGGFNHPNHRNCGTQPLSGASVLSLREALGGGRSAEAELDVQREASSSDAPSQPPSYLPALLPTPDAPHHASTLSYPPQNWLVPHLNHSAVRNDLLLPWRSSYLAPPAVYPGLSLHVPERQAQDLGVETHIQRGFRSRFSSVPSGLS</sequence>
<dbReference type="InterPro" id="IPR047229">
    <property type="entry name" value="NFIL3-like"/>
</dbReference>
<evidence type="ECO:0000256" key="4">
    <source>
        <dbReference type="ARBA" id="ARBA00023163"/>
    </source>
</evidence>
<dbReference type="PANTHER" id="PTHR15284">
    <property type="entry name" value="NUCLEAR FACTOR INTERLEUKIN-3-REGULATED PROTEIN"/>
    <property type="match status" value="1"/>
</dbReference>
<feature type="region of interest" description="Disordered" evidence="6">
    <location>
        <begin position="61"/>
        <end position="97"/>
    </location>
</feature>
<dbReference type="PROSITE" id="PS50217">
    <property type="entry name" value="BZIP"/>
    <property type="match status" value="1"/>
</dbReference>
<dbReference type="GO" id="GO:0003700">
    <property type="term" value="F:DNA-binding transcription factor activity"/>
    <property type="evidence" value="ECO:0007669"/>
    <property type="project" value="InterPro"/>
</dbReference>
<dbReference type="GeneID" id="103354200"/>
<feature type="region of interest" description="Disordered" evidence="6">
    <location>
        <begin position="246"/>
        <end position="276"/>
    </location>
</feature>
<evidence type="ECO:0000256" key="2">
    <source>
        <dbReference type="ARBA" id="ARBA00023015"/>
    </source>
</evidence>
<evidence type="ECO:0000256" key="1">
    <source>
        <dbReference type="ARBA" id="ARBA00006079"/>
    </source>
</evidence>
<keyword evidence="8" id="KW-1185">Reference proteome</keyword>
<dbReference type="Proteomes" id="UP000694891">
    <property type="component" value="Unplaced"/>
</dbReference>
<comment type="similarity">
    <text evidence="1">Belongs to the bZIP family. NFIL3 subfamily.</text>
</comment>
<dbReference type="CDD" id="cd14694">
    <property type="entry name" value="bZIP_NFIL3"/>
    <property type="match status" value="1"/>
</dbReference>
<feature type="domain" description="BZIP" evidence="7">
    <location>
        <begin position="76"/>
        <end position="126"/>
    </location>
</feature>
<proteinExistence type="inferred from homology"/>
<dbReference type="GO" id="GO:0005634">
    <property type="term" value="C:nucleus"/>
    <property type="evidence" value="ECO:0007669"/>
    <property type="project" value="TreeGrafter"/>
</dbReference>
<dbReference type="SUPFAM" id="SSF57959">
    <property type="entry name" value="Leucine zipper domain"/>
    <property type="match status" value="1"/>
</dbReference>
<dbReference type="AlphaFoldDB" id="A0A9Y4JHC8"/>
<evidence type="ECO:0000256" key="6">
    <source>
        <dbReference type="SAM" id="MobiDB-lite"/>
    </source>
</evidence>
<keyword evidence="5" id="KW-0539">Nucleus</keyword>
<feature type="region of interest" description="Disordered" evidence="6">
    <location>
        <begin position="1"/>
        <end position="31"/>
    </location>
</feature>
<dbReference type="GO" id="GO:0003677">
    <property type="term" value="F:DNA binding"/>
    <property type="evidence" value="ECO:0007669"/>
    <property type="project" value="UniProtKB-KW"/>
</dbReference>
<dbReference type="SMART" id="SM00338">
    <property type="entry name" value="BRLZ"/>
    <property type="match status" value="1"/>
</dbReference>
<dbReference type="GO" id="GO:0007623">
    <property type="term" value="P:circadian rhythm"/>
    <property type="evidence" value="ECO:0007669"/>
    <property type="project" value="TreeGrafter"/>
</dbReference>
<keyword evidence="4" id="KW-0804">Transcription</keyword>
<evidence type="ECO:0000313" key="9">
    <source>
        <dbReference type="RefSeq" id="XP_008275720.1"/>
    </source>
</evidence>
<dbReference type="RefSeq" id="XP_008275720.1">
    <property type="nucleotide sequence ID" value="XM_008277498.1"/>
</dbReference>
<keyword evidence="3" id="KW-0238">DNA-binding</keyword>
<dbReference type="Pfam" id="PF07716">
    <property type="entry name" value="bZIP_2"/>
    <property type="match status" value="1"/>
</dbReference>
<evidence type="ECO:0000259" key="7">
    <source>
        <dbReference type="PROSITE" id="PS50217"/>
    </source>
</evidence>
<dbReference type="InterPro" id="IPR046347">
    <property type="entry name" value="bZIP_sf"/>
</dbReference>
<evidence type="ECO:0000313" key="8">
    <source>
        <dbReference type="Proteomes" id="UP000694891"/>
    </source>
</evidence>
<evidence type="ECO:0000256" key="5">
    <source>
        <dbReference type="ARBA" id="ARBA00023242"/>
    </source>
</evidence>
<gene>
    <name evidence="9" type="primary">LOC103354200</name>
</gene>
<protein>
    <submittedName>
        <fullName evidence="9">Uncharacterized protein LOC103354200</fullName>
    </submittedName>
</protein>
<dbReference type="PROSITE" id="PS00036">
    <property type="entry name" value="BZIP_BASIC"/>
    <property type="match status" value="1"/>
</dbReference>
<evidence type="ECO:0000256" key="3">
    <source>
        <dbReference type="ARBA" id="ARBA00023125"/>
    </source>
</evidence>
<dbReference type="FunFam" id="1.20.5.170:FF:000025">
    <property type="entry name" value="nuclear factor interleukin-3-regulated protein-like"/>
    <property type="match status" value="1"/>
</dbReference>
<name>A0A9Y4JHC8_9TELE</name>
<reference evidence="9" key="1">
    <citation type="submission" date="2025-08" db="UniProtKB">
        <authorList>
            <consortium name="RefSeq"/>
        </authorList>
    </citation>
    <scope>IDENTIFICATION</scope>
</reference>
<dbReference type="Gene3D" id="1.20.5.170">
    <property type="match status" value="1"/>
</dbReference>